<dbReference type="GO" id="GO:0016491">
    <property type="term" value="F:oxidoreductase activity"/>
    <property type="evidence" value="ECO:0007669"/>
    <property type="project" value="UniProtKB-KW"/>
</dbReference>
<organism evidence="4">
    <name type="scientific">Octopus bimaculoides</name>
    <name type="common">California two-spotted octopus</name>
    <dbReference type="NCBI Taxonomy" id="37653"/>
    <lineage>
        <taxon>Eukaryota</taxon>
        <taxon>Metazoa</taxon>
        <taxon>Spiralia</taxon>
        <taxon>Lophotrochozoa</taxon>
        <taxon>Mollusca</taxon>
        <taxon>Cephalopoda</taxon>
        <taxon>Coleoidea</taxon>
        <taxon>Octopodiformes</taxon>
        <taxon>Octopoda</taxon>
        <taxon>Incirrata</taxon>
        <taxon>Octopodidae</taxon>
        <taxon>Octopus</taxon>
    </lineage>
</organism>
<dbReference type="PRINTS" id="PR00081">
    <property type="entry name" value="GDHRDH"/>
</dbReference>
<dbReference type="PROSITE" id="PS00061">
    <property type="entry name" value="ADH_SHORT"/>
    <property type="match status" value="1"/>
</dbReference>
<dbReference type="InterPro" id="IPR036291">
    <property type="entry name" value="NAD(P)-bd_dom_sf"/>
</dbReference>
<evidence type="ECO:0000256" key="1">
    <source>
        <dbReference type="ARBA" id="ARBA00022857"/>
    </source>
</evidence>
<dbReference type="InterPro" id="IPR002347">
    <property type="entry name" value="SDR_fam"/>
</dbReference>
<dbReference type="OMA" id="ECFEINT"/>
<reference evidence="4" key="1">
    <citation type="submission" date="2015-07" db="EMBL/GenBank/DDBJ databases">
        <title>MeaNS - Measles Nucleotide Surveillance Program.</title>
        <authorList>
            <person name="Tran T."/>
            <person name="Druce J."/>
        </authorList>
    </citation>
    <scope>NUCLEOTIDE SEQUENCE</scope>
    <source>
        <strain evidence="4">UCB-OBI-ISO-001</strain>
        <tissue evidence="4">Gonad</tissue>
    </source>
</reference>
<sequence length="251" mass="27316">MVLNVKSVLVTGSSRGIGLEFVKQLLRLPTPPRYVFATCRNPEKAEDLQSLKKDNSNLRIVPLDICDETSIIKAKEAVENEVEDNGLNLLINNAGLKLSITFEKLNFDSMMEAFKTNAVAPSVLTRIFFPLLKVAAAKENPSSNLSCNRAAVVNISSILGSVTATRNSTFFYEYSSSKAALNMITKDFGIHLKPHNVLAVALHPGWVQTDMGGKNANLTPESSVKQSLNTLSTLNESNAGFLIDYQGSVIP</sequence>
<evidence type="ECO:0000256" key="3">
    <source>
        <dbReference type="RuleBase" id="RU000363"/>
    </source>
</evidence>
<dbReference type="Gene3D" id="3.40.50.720">
    <property type="entry name" value="NAD(P)-binding Rossmann-like Domain"/>
    <property type="match status" value="1"/>
</dbReference>
<evidence type="ECO:0000256" key="2">
    <source>
        <dbReference type="ARBA" id="ARBA00023002"/>
    </source>
</evidence>
<accession>A0A0L8I3W8</accession>
<evidence type="ECO:0000313" key="4">
    <source>
        <dbReference type="EMBL" id="KOF96054.1"/>
    </source>
</evidence>
<dbReference type="SUPFAM" id="SSF51735">
    <property type="entry name" value="NAD(P)-binding Rossmann-fold domains"/>
    <property type="match status" value="1"/>
</dbReference>
<dbReference type="CDD" id="cd05325">
    <property type="entry name" value="carb_red_sniffer_like_SDR_c"/>
    <property type="match status" value="1"/>
</dbReference>
<dbReference type="AlphaFoldDB" id="A0A0L8I3W8"/>
<dbReference type="InterPro" id="IPR020904">
    <property type="entry name" value="Sc_DH/Rdtase_CS"/>
</dbReference>
<dbReference type="STRING" id="37653.A0A0L8I3W8"/>
<proteinExistence type="inferred from homology"/>
<comment type="similarity">
    <text evidence="3">Belongs to the short-chain dehydrogenases/reductases (SDR) family.</text>
</comment>
<dbReference type="OrthoDB" id="5296at2759"/>
<protein>
    <recommendedName>
        <fullName evidence="5">C-factor</fullName>
    </recommendedName>
</protein>
<dbReference type="PRINTS" id="PR00080">
    <property type="entry name" value="SDRFAMILY"/>
</dbReference>
<dbReference type="PANTHER" id="PTHR43544">
    <property type="entry name" value="SHORT-CHAIN DEHYDROGENASE/REDUCTASE"/>
    <property type="match status" value="1"/>
</dbReference>
<dbReference type="EMBL" id="KQ416644">
    <property type="protein sequence ID" value="KOF96054.1"/>
    <property type="molecule type" value="Genomic_DNA"/>
</dbReference>
<name>A0A0L8I3W8_OCTBM</name>
<gene>
    <name evidence="4" type="ORF">OCBIM_22036550mg</name>
</gene>
<dbReference type="Pfam" id="PF00106">
    <property type="entry name" value="adh_short"/>
    <property type="match status" value="1"/>
</dbReference>
<dbReference type="PANTHER" id="PTHR43544:SF7">
    <property type="entry name" value="NADB-LER2"/>
    <property type="match status" value="1"/>
</dbReference>
<dbReference type="GO" id="GO:0005737">
    <property type="term" value="C:cytoplasm"/>
    <property type="evidence" value="ECO:0007669"/>
    <property type="project" value="TreeGrafter"/>
</dbReference>
<keyword evidence="1" id="KW-0521">NADP</keyword>
<dbReference type="InterPro" id="IPR051468">
    <property type="entry name" value="Fungal_SecMetab_SDRs"/>
</dbReference>
<evidence type="ECO:0008006" key="5">
    <source>
        <dbReference type="Google" id="ProtNLM"/>
    </source>
</evidence>
<keyword evidence="2" id="KW-0560">Oxidoreductase</keyword>
<dbReference type="KEGG" id="obi:106884321"/>